<evidence type="ECO:0000256" key="9">
    <source>
        <dbReference type="PROSITE-ProRule" id="PRU00284"/>
    </source>
</evidence>
<dbReference type="Pfam" id="PF00672">
    <property type="entry name" value="HAMP"/>
    <property type="match status" value="1"/>
</dbReference>
<dbReference type="CDD" id="cd12912">
    <property type="entry name" value="PDC2_MCP_like"/>
    <property type="match status" value="1"/>
</dbReference>
<evidence type="ECO:0000256" key="8">
    <source>
        <dbReference type="ARBA" id="ARBA00029447"/>
    </source>
</evidence>
<evidence type="ECO:0000256" key="5">
    <source>
        <dbReference type="ARBA" id="ARBA00022989"/>
    </source>
</evidence>
<dbReference type="SUPFAM" id="SSF58104">
    <property type="entry name" value="Methyl-accepting chemotaxis protein (MCP) signaling domain"/>
    <property type="match status" value="1"/>
</dbReference>
<evidence type="ECO:0000256" key="4">
    <source>
        <dbReference type="ARBA" id="ARBA00022692"/>
    </source>
</evidence>
<dbReference type="Pfam" id="PF02743">
    <property type="entry name" value="dCache_1"/>
    <property type="match status" value="1"/>
</dbReference>
<evidence type="ECO:0000256" key="10">
    <source>
        <dbReference type="SAM" id="Phobius"/>
    </source>
</evidence>
<feature type="transmembrane region" description="Helical" evidence="10">
    <location>
        <begin position="288"/>
        <end position="310"/>
    </location>
</feature>
<evidence type="ECO:0000313" key="13">
    <source>
        <dbReference type="EMBL" id="NBD27700.1"/>
    </source>
</evidence>
<dbReference type="CDD" id="cd06225">
    <property type="entry name" value="HAMP"/>
    <property type="match status" value="1"/>
</dbReference>
<dbReference type="InterPro" id="IPR029151">
    <property type="entry name" value="Sensor-like_sf"/>
</dbReference>
<evidence type="ECO:0000259" key="11">
    <source>
        <dbReference type="PROSITE" id="PS50111"/>
    </source>
</evidence>
<evidence type="ECO:0000256" key="7">
    <source>
        <dbReference type="ARBA" id="ARBA00023224"/>
    </source>
</evidence>
<dbReference type="Proteomes" id="UP000665561">
    <property type="component" value="Unassembled WGS sequence"/>
</dbReference>
<keyword evidence="3" id="KW-0145">Chemotaxis</keyword>
<dbReference type="SMART" id="SM00304">
    <property type="entry name" value="HAMP"/>
    <property type="match status" value="1"/>
</dbReference>
<dbReference type="CDD" id="cd11386">
    <property type="entry name" value="MCP_signal"/>
    <property type="match status" value="1"/>
</dbReference>
<keyword evidence="4 10" id="KW-0812">Transmembrane</keyword>
<comment type="caution">
    <text evidence="13">The sequence shown here is derived from an EMBL/GenBank/DDBJ whole genome shotgun (WGS) entry which is preliminary data.</text>
</comment>
<evidence type="ECO:0000256" key="3">
    <source>
        <dbReference type="ARBA" id="ARBA00022500"/>
    </source>
</evidence>
<keyword evidence="14" id="KW-1185">Reference proteome</keyword>
<keyword evidence="5 10" id="KW-1133">Transmembrane helix</keyword>
<dbReference type="InterPro" id="IPR033479">
    <property type="entry name" value="dCache_1"/>
</dbReference>
<dbReference type="PROSITE" id="PS50885">
    <property type="entry name" value="HAMP"/>
    <property type="match status" value="1"/>
</dbReference>
<dbReference type="PANTHER" id="PTHR32089">
    <property type="entry name" value="METHYL-ACCEPTING CHEMOTAXIS PROTEIN MCPB"/>
    <property type="match status" value="1"/>
</dbReference>
<reference evidence="13 14" key="1">
    <citation type="submission" date="2020-01" db="EMBL/GenBank/DDBJ databases">
        <title>Paenibacillus soybeanensis sp. nov. isolated from the nodules of soybean (Glycine max(L.) Merr).</title>
        <authorList>
            <person name="Wang H."/>
        </authorList>
    </citation>
    <scope>NUCLEOTIDE SEQUENCE [LARGE SCALE GENOMIC DNA]</scope>
    <source>
        <strain evidence="13 14">T1</strain>
    </source>
</reference>
<dbReference type="Gene3D" id="6.10.340.10">
    <property type="match status" value="1"/>
</dbReference>
<keyword evidence="2" id="KW-1003">Cell membrane</keyword>
<feature type="domain" description="Methyl-accepting transducer" evidence="11">
    <location>
        <begin position="383"/>
        <end position="619"/>
    </location>
</feature>
<dbReference type="InterPro" id="IPR003660">
    <property type="entry name" value="HAMP_dom"/>
</dbReference>
<dbReference type="CDD" id="cd12914">
    <property type="entry name" value="PDC1_DGC_like"/>
    <property type="match status" value="1"/>
</dbReference>
<proteinExistence type="inferred from homology"/>
<evidence type="ECO:0000313" key="14">
    <source>
        <dbReference type="Proteomes" id="UP000665561"/>
    </source>
</evidence>
<evidence type="ECO:0000256" key="1">
    <source>
        <dbReference type="ARBA" id="ARBA00004651"/>
    </source>
</evidence>
<dbReference type="SUPFAM" id="SSF103190">
    <property type="entry name" value="Sensory domain-like"/>
    <property type="match status" value="1"/>
</dbReference>
<comment type="similarity">
    <text evidence="8">Belongs to the methyl-accepting chemotaxis (MCP) protein family.</text>
</comment>
<sequence>MPTTTSKLTIKNLSLRTKWSIVLLVLCIVPLIASSLFYVIYFSGVSKSDNLQKAQTVEQLSVSRIDEWLQLKISAVQELIKLHPEFTAMDSKVILPYLRMLDQSDNQIDNYILVDTKGQGIDISNTPLDLADRPYFKTMMETKKTVISDMLVSKKTNKLVLPIVTPLLDASGNVVGAISQSASPDNFAKLTDSIAMEKTGYGYIISGSGDYYTYPDKSRIGKKVSEFTTDKGAQQAFETMLANAEGSITYKGENGKEVITYYQTIPNTSWKLLITVPTAEINGNVNRAIYIGVGILLGMILIVGGLAILLTRIVVKPIVSISSVVKEVADGNLNTRLAVHSGDEIGQISLNINHMIDSLSGIVRQIHTTIDRVSLSSEDLLASAKQSSASSAQVSAAIQEMAGGTEVQLQAVEQSARAMEEMAAGVQKIAESSGIVSDQTGEVANEVDNGNGEIRSAIQQMNAIGASAGDTAVVLEQLYAQSNEIGTIVDFISDISNQTALLSLNASIEAARAGEYGRGFAVVANEVKKLAEQSRTSVTTIVALIQSIQQSSTIAVDHMRRNVVVIEDGLSKMQEIGSSFGAIQTSIRHVSAQTQEVSATTEQLSAGTEEIASSLESMVGIAKDATEKSQLVAGSSEEQAAIMEDITTSVYALNEMMGELKHLVKTFKV</sequence>
<keyword evidence="7 9" id="KW-0807">Transducer</keyword>
<gene>
    <name evidence="13" type="ORF">GT019_27825</name>
</gene>
<comment type="subcellular location">
    <subcellularLocation>
        <location evidence="1">Cell membrane</location>
        <topology evidence="1">Multi-pass membrane protein</topology>
    </subcellularLocation>
</comment>
<evidence type="ECO:0000256" key="6">
    <source>
        <dbReference type="ARBA" id="ARBA00023136"/>
    </source>
</evidence>
<keyword evidence="6 10" id="KW-0472">Membrane</keyword>
<dbReference type="Gene3D" id="3.30.450.20">
    <property type="entry name" value="PAS domain"/>
    <property type="match status" value="1"/>
</dbReference>
<feature type="transmembrane region" description="Helical" evidence="10">
    <location>
        <begin position="21"/>
        <end position="41"/>
    </location>
</feature>
<protein>
    <submittedName>
        <fullName evidence="13">HAMP domain-containing protein</fullName>
    </submittedName>
</protein>
<dbReference type="RefSeq" id="WP_161746720.1">
    <property type="nucleotide sequence ID" value="NZ_JAAAMV010000029.1"/>
</dbReference>
<dbReference type="PROSITE" id="PS50111">
    <property type="entry name" value="CHEMOTAXIS_TRANSDUC_2"/>
    <property type="match status" value="1"/>
</dbReference>
<dbReference type="Pfam" id="PF00015">
    <property type="entry name" value="MCPsignal"/>
    <property type="match status" value="1"/>
</dbReference>
<organism evidence="13 14">
    <name type="scientific">Paenibacillus glycinis</name>
    <dbReference type="NCBI Taxonomy" id="2697035"/>
    <lineage>
        <taxon>Bacteria</taxon>
        <taxon>Bacillati</taxon>
        <taxon>Bacillota</taxon>
        <taxon>Bacilli</taxon>
        <taxon>Bacillales</taxon>
        <taxon>Paenibacillaceae</taxon>
        <taxon>Paenibacillus</taxon>
    </lineage>
</organism>
<accession>A0ABW9XYK9</accession>
<name>A0ABW9XYK9_9BACL</name>
<dbReference type="Gene3D" id="1.10.287.950">
    <property type="entry name" value="Methyl-accepting chemotaxis protein"/>
    <property type="match status" value="1"/>
</dbReference>
<dbReference type="InterPro" id="IPR004089">
    <property type="entry name" value="MCPsignal_dom"/>
</dbReference>
<dbReference type="EMBL" id="JAAAMV010000029">
    <property type="protein sequence ID" value="NBD27700.1"/>
    <property type="molecule type" value="Genomic_DNA"/>
</dbReference>
<evidence type="ECO:0000256" key="2">
    <source>
        <dbReference type="ARBA" id="ARBA00022475"/>
    </source>
</evidence>
<evidence type="ECO:0000259" key="12">
    <source>
        <dbReference type="PROSITE" id="PS50885"/>
    </source>
</evidence>
<dbReference type="SMART" id="SM00283">
    <property type="entry name" value="MA"/>
    <property type="match status" value="1"/>
</dbReference>
<dbReference type="PANTHER" id="PTHR32089:SF112">
    <property type="entry name" value="LYSOZYME-LIKE PROTEIN-RELATED"/>
    <property type="match status" value="1"/>
</dbReference>
<feature type="domain" description="HAMP" evidence="12">
    <location>
        <begin position="312"/>
        <end position="364"/>
    </location>
</feature>